<dbReference type="GO" id="GO:0004402">
    <property type="term" value="F:histone acetyltransferase activity"/>
    <property type="evidence" value="ECO:0007669"/>
    <property type="project" value="InterPro"/>
</dbReference>
<reference evidence="2 3" key="2">
    <citation type="submission" date="2018-11" db="EMBL/GenBank/DDBJ databases">
        <authorList>
            <consortium name="Pathogen Informatics"/>
        </authorList>
    </citation>
    <scope>NUCLEOTIDE SEQUENCE [LARGE SCALE GENOMIC DNA]</scope>
</reference>
<evidence type="ECO:0000313" key="2">
    <source>
        <dbReference type="EMBL" id="VDN43859.1"/>
    </source>
</evidence>
<dbReference type="EMBL" id="UYRT01104064">
    <property type="protein sequence ID" value="VDN43859.1"/>
    <property type="molecule type" value="Genomic_DNA"/>
</dbReference>
<dbReference type="Pfam" id="PF06466">
    <property type="entry name" value="PCAF_N"/>
    <property type="match status" value="1"/>
</dbReference>
<dbReference type="Proteomes" id="UP000271098">
    <property type="component" value="Unassembled WGS sequence"/>
</dbReference>
<evidence type="ECO:0000259" key="1">
    <source>
        <dbReference type="Pfam" id="PF06466"/>
    </source>
</evidence>
<dbReference type="WBParaSite" id="GPUH_0002520801-mRNA-1">
    <property type="protein sequence ID" value="GPUH_0002520801-mRNA-1"/>
    <property type="gene ID" value="GPUH_0002520801"/>
</dbReference>
<keyword evidence="3" id="KW-1185">Reference proteome</keyword>
<protein>
    <submittedName>
        <fullName evidence="4">PCAF_N domain-containing protein</fullName>
    </submittedName>
</protein>
<proteinExistence type="predicted"/>
<feature type="domain" description="PCAF N-terminal" evidence="1">
    <location>
        <begin position="43"/>
        <end position="90"/>
    </location>
</feature>
<dbReference type="GO" id="GO:0006355">
    <property type="term" value="P:regulation of DNA-templated transcription"/>
    <property type="evidence" value="ECO:0007669"/>
    <property type="project" value="InterPro"/>
</dbReference>
<organism evidence="4">
    <name type="scientific">Gongylonema pulchrum</name>
    <dbReference type="NCBI Taxonomy" id="637853"/>
    <lineage>
        <taxon>Eukaryota</taxon>
        <taxon>Metazoa</taxon>
        <taxon>Ecdysozoa</taxon>
        <taxon>Nematoda</taxon>
        <taxon>Chromadorea</taxon>
        <taxon>Rhabditida</taxon>
        <taxon>Spirurina</taxon>
        <taxon>Spiruromorpha</taxon>
        <taxon>Spiruroidea</taxon>
        <taxon>Gongylonematidae</taxon>
        <taxon>Gongylonema</taxon>
    </lineage>
</organism>
<name>A0A183EW37_9BILA</name>
<evidence type="ECO:0000313" key="3">
    <source>
        <dbReference type="Proteomes" id="UP000271098"/>
    </source>
</evidence>
<sequence>MVTYITSKMDAVALSDIVSTIVSCYAFDVGIYLKLLLRLPSSNLFDYRIVYARWLRFCFLPLQYRSLPRFSVIKIFGRRFLLFLLPSFVMDMEKQLSHDRAIENLVKFASQLKENLSSSDSVADSSAVFAFPCWIHRPSAKLGRQIWPTENNFRRLDTELELDCLTPQGIFSFSDGLVNFVRDLKLSRDKDEELDESTMLRIIGRTEMDKEVPKLFAYDMDPFELDIARGKAARQEVIYLFQFYNFLGFFF</sequence>
<reference evidence="4" key="1">
    <citation type="submission" date="2016-06" db="UniProtKB">
        <authorList>
            <consortium name="WormBaseParasite"/>
        </authorList>
    </citation>
    <scope>IDENTIFICATION</scope>
</reference>
<dbReference type="GO" id="GO:0005634">
    <property type="term" value="C:nucleus"/>
    <property type="evidence" value="ECO:0007669"/>
    <property type="project" value="InterPro"/>
</dbReference>
<accession>A0A183EW37</accession>
<dbReference type="AlphaFoldDB" id="A0A183EW37"/>
<gene>
    <name evidence="2" type="ORF">GPUH_LOCUS25178</name>
</gene>
<evidence type="ECO:0000313" key="4">
    <source>
        <dbReference type="WBParaSite" id="GPUH_0002520801-mRNA-1"/>
    </source>
</evidence>
<dbReference type="InterPro" id="IPR009464">
    <property type="entry name" value="PCAF_N"/>
</dbReference>